<dbReference type="SMART" id="SM00244">
    <property type="entry name" value="PHB"/>
    <property type="match status" value="1"/>
</dbReference>
<evidence type="ECO:0000256" key="3">
    <source>
        <dbReference type="ARBA" id="ARBA00023136"/>
    </source>
</evidence>
<feature type="transmembrane region" description="Helical" evidence="5">
    <location>
        <begin position="6"/>
        <end position="28"/>
    </location>
</feature>
<dbReference type="Pfam" id="PF15975">
    <property type="entry name" value="Flot"/>
    <property type="match status" value="1"/>
</dbReference>
<evidence type="ECO:0000313" key="8">
    <source>
        <dbReference type="Proteomes" id="UP001290455"/>
    </source>
</evidence>
<protein>
    <submittedName>
        <fullName evidence="7">Flotillin family protein</fullName>
    </submittedName>
</protein>
<evidence type="ECO:0000256" key="4">
    <source>
        <dbReference type="SAM" id="Coils"/>
    </source>
</evidence>
<dbReference type="RefSeq" id="WP_322448378.1">
    <property type="nucleotide sequence ID" value="NZ_JAXOFX010000019.1"/>
</dbReference>
<proteinExistence type="inferred from homology"/>
<dbReference type="PANTHER" id="PTHR13806">
    <property type="entry name" value="FLOTILLIN-RELATED"/>
    <property type="match status" value="1"/>
</dbReference>
<keyword evidence="4" id="KW-0175">Coiled coil</keyword>
<evidence type="ECO:0000256" key="2">
    <source>
        <dbReference type="ARBA" id="ARBA00007161"/>
    </source>
</evidence>
<comment type="similarity">
    <text evidence="2">Belongs to the band 7/mec-2 family. Flotillin subfamily.</text>
</comment>
<name>A0ABU5J3S7_9BACI</name>
<evidence type="ECO:0000259" key="6">
    <source>
        <dbReference type="SMART" id="SM00244"/>
    </source>
</evidence>
<dbReference type="InterPro" id="IPR001107">
    <property type="entry name" value="Band_7"/>
</dbReference>
<evidence type="ECO:0000256" key="5">
    <source>
        <dbReference type="SAM" id="Phobius"/>
    </source>
</evidence>
<dbReference type="Gene3D" id="3.30.479.30">
    <property type="entry name" value="Band 7 domain"/>
    <property type="match status" value="1"/>
</dbReference>
<evidence type="ECO:0000313" key="7">
    <source>
        <dbReference type="EMBL" id="MDZ5474088.1"/>
    </source>
</evidence>
<reference evidence="7 8" key="1">
    <citation type="submission" date="2023-11" db="EMBL/GenBank/DDBJ databases">
        <title>Bacillus jintuensis, isolated from a mudflat on the Beibu Gulf coast.</title>
        <authorList>
            <person name="Li M."/>
        </authorList>
    </citation>
    <scope>NUCLEOTIDE SEQUENCE [LARGE SCALE GENOMIC DNA]</scope>
    <source>
        <strain evidence="7 8">31A1R</strain>
    </source>
</reference>
<organism evidence="7 8">
    <name type="scientific">Robertmurraya mangrovi</name>
    <dbReference type="NCBI Taxonomy" id="3098077"/>
    <lineage>
        <taxon>Bacteria</taxon>
        <taxon>Bacillati</taxon>
        <taxon>Bacillota</taxon>
        <taxon>Bacilli</taxon>
        <taxon>Bacillales</taxon>
        <taxon>Bacillaceae</taxon>
        <taxon>Robertmurraya</taxon>
    </lineage>
</organism>
<comment type="caution">
    <text evidence="7">The sequence shown here is derived from an EMBL/GenBank/DDBJ whole genome shotgun (WGS) entry which is preliminary data.</text>
</comment>
<keyword evidence="3 5" id="KW-0472">Membrane</keyword>
<accession>A0ABU5J3S7</accession>
<keyword evidence="5" id="KW-0812">Transmembrane</keyword>
<evidence type="ECO:0000256" key="1">
    <source>
        <dbReference type="ARBA" id="ARBA00004370"/>
    </source>
</evidence>
<dbReference type="InterPro" id="IPR036013">
    <property type="entry name" value="Band_7/SPFH_dom_sf"/>
</dbReference>
<feature type="domain" description="Band 7" evidence="6">
    <location>
        <begin position="56"/>
        <end position="210"/>
    </location>
</feature>
<dbReference type="InterPro" id="IPR031905">
    <property type="entry name" value="Flotillin_C"/>
</dbReference>
<comment type="subcellular location">
    <subcellularLocation>
        <location evidence="1">Membrane</location>
    </subcellularLocation>
</comment>
<dbReference type="PANTHER" id="PTHR13806:SF46">
    <property type="entry name" value="FLOTILLIN-1-RELATED"/>
    <property type="match status" value="1"/>
</dbReference>
<dbReference type="EMBL" id="JAXOFX010000019">
    <property type="protein sequence ID" value="MDZ5474088.1"/>
    <property type="molecule type" value="Genomic_DNA"/>
</dbReference>
<dbReference type="Pfam" id="PF01145">
    <property type="entry name" value="Band_7"/>
    <property type="match status" value="1"/>
</dbReference>
<feature type="coiled-coil region" evidence="4">
    <location>
        <begin position="271"/>
        <end position="309"/>
    </location>
</feature>
<gene>
    <name evidence="7" type="ORF">SM124_20400</name>
</gene>
<keyword evidence="5" id="KW-1133">Transmembrane helix</keyword>
<dbReference type="InterPro" id="IPR027705">
    <property type="entry name" value="Flotillin_fam"/>
</dbReference>
<dbReference type="CDD" id="cd03399">
    <property type="entry name" value="SPFH_flotillin"/>
    <property type="match status" value="1"/>
</dbReference>
<sequence length="492" mass="55428">MLTSIGIAMFVIPVLIVAVLGGVGYYFWVRIRYRTAKSNQALIITGPRLGDPEKETNIFTDDEGRSMKIIRGGGYRLRRFQTATPVNLTSFQLKLSTPRVYTNGGVPIVADAVAMVKVADTLNGIANYAEQFLGKKQDEIELEIIEVLGSNLRAILSKMTVEDINSNRETFNADVSEIAQKQLDLMGFKITSLGLTDIRDADEENGYLKNLGRPRIAEVRKLAEIAEANTERETRIHRAQTDQEAKEEEYKRQISIAEARKEKDIKDAAFKEETERARAKSEQSYELEKAKLAKEVKEEELSLQFMERERAVKLEEEELKVRKTKADADYYETTRRAEAEARKAEIDGEAKAKIRREEGSAEADVIRERGKAEAEARRLLAEAMEKHGEVIITEKLIEMLPVFAEKIAQPLNNIESVKIIDSGNGQGIPSFGKSITKTMVDMKEPLKEMTGIDIGELLKSYVNRSQGVVIHNTTNDREVTNLPSNEINKKEE</sequence>
<keyword evidence="8" id="KW-1185">Reference proteome</keyword>
<dbReference type="SUPFAM" id="SSF117892">
    <property type="entry name" value="Band 7/SPFH domain"/>
    <property type="match status" value="1"/>
</dbReference>
<dbReference type="Proteomes" id="UP001290455">
    <property type="component" value="Unassembled WGS sequence"/>
</dbReference>